<evidence type="ECO:0000313" key="2">
    <source>
        <dbReference type="EMBL" id="MCL1125666.1"/>
    </source>
</evidence>
<feature type="signal peptide" evidence="1">
    <location>
        <begin position="1"/>
        <end position="25"/>
    </location>
</feature>
<dbReference type="Proteomes" id="UP001203423">
    <property type="component" value="Unassembled WGS sequence"/>
</dbReference>
<name>A0ABT0LD77_9GAMM</name>
<accession>A0ABT0LD77</accession>
<reference evidence="2 3" key="1">
    <citation type="submission" date="2022-01" db="EMBL/GenBank/DDBJ databases">
        <title>Whole genome-based taxonomy of the Shewanellaceae.</title>
        <authorList>
            <person name="Martin-Rodriguez A.J."/>
        </authorList>
    </citation>
    <scope>NUCLEOTIDE SEQUENCE [LARGE SCALE GENOMIC DNA]</scope>
    <source>
        <strain evidence="2 3">DSM 17177</strain>
    </source>
</reference>
<organism evidence="2 3">
    <name type="scientific">Shewanella surugensis</name>
    <dbReference type="NCBI Taxonomy" id="212020"/>
    <lineage>
        <taxon>Bacteria</taxon>
        <taxon>Pseudomonadati</taxon>
        <taxon>Pseudomonadota</taxon>
        <taxon>Gammaproteobacteria</taxon>
        <taxon>Alteromonadales</taxon>
        <taxon>Shewanellaceae</taxon>
        <taxon>Shewanella</taxon>
    </lineage>
</organism>
<protein>
    <submittedName>
        <fullName evidence="2">Uncharacterized protein</fullName>
    </submittedName>
</protein>
<feature type="chain" id="PRO_5046113114" evidence="1">
    <location>
        <begin position="26"/>
        <end position="59"/>
    </location>
</feature>
<evidence type="ECO:0000313" key="3">
    <source>
        <dbReference type="Proteomes" id="UP001203423"/>
    </source>
</evidence>
<dbReference type="RefSeq" id="WP_248940978.1">
    <property type="nucleotide sequence ID" value="NZ_JAKIKS010000056.1"/>
</dbReference>
<comment type="caution">
    <text evidence="2">The sequence shown here is derived from an EMBL/GenBank/DDBJ whole genome shotgun (WGS) entry which is preliminary data.</text>
</comment>
<gene>
    <name evidence="2" type="ORF">L2764_14565</name>
</gene>
<proteinExistence type="predicted"/>
<evidence type="ECO:0000256" key="1">
    <source>
        <dbReference type="SAM" id="SignalP"/>
    </source>
</evidence>
<keyword evidence="1" id="KW-0732">Signal</keyword>
<keyword evidence="3" id="KW-1185">Reference proteome</keyword>
<sequence>MNILLKIVQVNAIITILGFSSTAFSSVNTQDMISKVDNHPDTHEQCNHPIISRFPIVIF</sequence>
<dbReference type="EMBL" id="JAKIKS010000056">
    <property type="protein sequence ID" value="MCL1125666.1"/>
    <property type="molecule type" value="Genomic_DNA"/>
</dbReference>